<reference evidence="1" key="1">
    <citation type="journal article" date="2013" name="Genome Biol.">
        <title>Draft genome of the mountain pine beetle, Dendroctonus ponderosae Hopkins, a major forest pest.</title>
        <authorList>
            <person name="Keeling C.I."/>
            <person name="Yuen M.M."/>
            <person name="Liao N.Y."/>
            <person name="Docking T.R."/>
            <person name="Chan S.K."/>
            <person name="Taylor G.A."/>
            <person name="Palmquist D.L."/>
            <person name="Jackman S.D."/>
            <person name="Nguyen A."/>
            <person name="Li M."/>
            <person name="Henderson H."/>
            <person name="Janes J.K."/>
            <person name="Zhao Y."/>
            <person name="Pandoh P."/>
            <person name="Moore R."/>
            <person name="Sperling F.A."/>
            <person name="Huber D.P."/>
            <person name="Birol I."/>
            <person name="Jones S.J."/>
            <person name="Bohlmann J."/>
        </authorList>
    </citation>
    <scope>NUCLEOTIDE SEQUENCE</scope>
</reference>
<feature type="non-terminal residue" evidence="1">
    <location>
        <position position="1"/>
    </location>
</feature>
<dbReference type="HOGENOM" id="CLU_3280049_0_0_1"/>
<sequence length="41" mass="4711">MSLVFQFSEEAMIKVDETDPIGGSNCLQYRNAGFRPDWLMN</sequence>
<name>N6U1E5_DENPD</name>
<dbReference type="EMBL" id="KB741015">
    <property type="protein sequence ID" value="ENN75370.1"/>
    <property type="molecule type" value="Genomic_DNA"/>
</dbReference>
<gene>
    <name evidence="1" type="ORF">YQE_08145</name>
</gene>
<evidence type="ECO:0000313" key="1">
    <source>
        <dbReference type="EMBL" id="ENN75370.1"/>
    </source>
</evidence>
<accession>N6U1E5</accession>
<proteinExistence type="predicted"/>
<organism evidence="1">
    <name type="scientific">Dendroctonus ponderosae</name>
    <name type="common">Mountain pine beetle</name>
    <dbReference type="NCBI Taxonomy" id="77166"/>
    <lineage>
        <taxon>Eukaryota</taxon>
        <taxon>Metazoa</taxon>
        <taxon>Ecdysozoa</taxon>
        <taxon>Arthropoda</taxon>
        <taxon>Hexapoda</taxon>
        <taxon>Insecta</taxon>
        <taxon>Pterygota</taxon>
        <taxon>Neoptera</taxon>
        <taxon>Endopterygota</taxon>
        <taxon>Coleoptera</taxon>
        <taxon>Polyphaga</taxon>
        <taxon>Cucujiformia</taxon>
        <taxon>Curculionidae</taxon>
        <taxon>Scolytinae</taxon>
        <taxon>Dendroctonus</taxon>
    </lineage>
</organism>
<protein>
    <submittedName>
        <fullName evidence="1">Uncharacterized protein</fullName>
    </submittedName>
</protein>
<dbReference type="AlphaFoldDB" id="N6U1E5"/>